<accession>A0A9P6N5L4</accession>
<name>A0A9P6N5L4_9BASI</name>
<proteinExistence type="predicted"/>
<protein>
    <submittedName>
        <fullName evidence="1">Uncharacterized protein</fullName>
    </submittedName>
</protein>
<dbReference type="AlphaFoldDB" id="A0A9P6N5L4"/>
<comment type="caution">
    <text evidence="1">The sequence shown here is derived from an EMBL/GenBank/DDBJ whole genome shotgun (WGS) entry which is preliminary data.</text>
</comment>
<evidence type="ECO:0000313" key="1">
    <source>
        <dbReference type="EMBL" id="KAG0139740.1"/>
    </source>
</evidence>
<organism evidence="1 2">
    <name type="scientific">Cronartium quercuum f. sp. fusiforme G11</name>
    <dbReference type="NCBI Taxonomy" id="708437"/>
    <lineage>
        <taxon>Eukaryota</taxon>
        <taxon>Fungi</taxon>
        <taxon>Dikarya</taxon>
        <taxon>Basidiomycota</taxon>
        <taxon>Pucciniomycotina</taxon>
        <taxon>Pucciniomycetes</taxon>
        <taxon>Pucciniales</taxon>
        <taxon>Coleosporiaceae</taxon>
        <taxon>Cronartium</taxon>
    </lineage>
</organism>
<reference evidence="1" key="1">
    <citation type="submission" date="2013-11" db="EMBL/GenBank/DDBJ databases">
        <title>Genome sequence of the fusiform rust pathogen reveals effectors for host alternation and coevolution with pine.</title>
        <authorList>
            <consortium name="DOE Joint Genome Institute"/>
            <person name="Smith K."/>
            <person name="Pendleton A."/>
            <person name="Kubisiak T."/>
            <person name="Anderson C."/>
            <person name="Salamov A."/>
            <person name="Aerts A."/>
            <person name="Riley R."/>
            <person name="Clum A."/>
            <person name="Lindquist E."/>
            <person name="Ence D."/>
            <person name="Campbell M."/>
            <person name="Kronenberg Z."/>
            <person name="Feau N."/>
            <person name="Dhillon B."/>
            <person name="Hamelin R."/>
            <person name="Burleigh J."/>
            <person name="Smith J."/>
            <person name="Yandell M."/>
            <person name="Nelson C."/>
            <person name="Grigoriev I."/>
            <person name="Davis J."/>
        </authorList>
    </citation>
    <scope>NUCLEOTIDE SEQUENCE</scope>
    <source>
        <strain evidence="1">G11</strain>
    </source>
</reference>
<dbReference type="Proteomes" id="UP000886653">
    <property type="component" value="Unassembled WGS sequence"/>
</dbReference>
<evidence type="ECO:0000313" key="2">
    <source>
        <dbReference type="Proteomes" id="UP000886653"/>
    </source>
</evidence>
<dbReference type="EMBL" id="MU167530">
    <property type="protein sequence ID" value="KAG0139740.1"/>
    <property type="molecule type" value="Genomic_DNA"/>
</dbReference>
<gene>
    <name evidence="1" type="ORF">CROQUDRAFT_101123</name>
</gene>
<sequence>MFRKWNHRPERDGRTCEARVSAPLSDGLMSTTEEDAIGLMIGKEGAKVAFILLPMVEEEEEKERLKELLNG</sequence>
<keyword evidence="2" id="KW-1185">Reference proteome</keyword>